<dbReference type="EMBL" id="KV417339">
    <property type="protein sequence ID" value="KZO90567.1"/>
    <property type="molecule type" value="Genomic_DNA"/>
</dbReference>
<reference evidence="2 3" key="1">
    <citation type="journal article" date="2016" name="Mol. Biol. Evol.">
        <title>Comparative Genomics of Early-Diverging Mushroom-Forming Fungi Provides Insights into the Origins of Lignocellulose Decay Capabilities.</title>
        <authorList>
            <person name="Nagy L.G."/>
            <person name="Riley R."/>
            <person name="Tritt A."/>
            <person name="Adam C."/>
            <person name="Daum C."/>
            <person name="Floudas D."/>
            <person name="Sun H."/>
            <person name="Yadav J.S."/>
            <person name="Pangilinan J."/>
            <person name="Larsson K.H."/>
            <person name="Matsuura K."/>
            <person name="Barry K."/>
            <person name="Labutti K."/>
            <person name="Kuo R."/>
            <person name="Ohm R.A."/>
            <person name="Bhattacharya S.S."/>
            <person name="Shirouzu T."/>
            <person name="Yoshinaga Y."/>
            <person name="Martin F.M."/>
            <person name="Grigoriev I.V."/>
            <person name="Hibbett D.S."/>
        </authorList>
    </citation>
    <scope>NUCLEOTIDE SEQUENCE [LARGE SCALE GENOMIC DNA]</scope>
    <source>
        <strain evidence="2 3">TUFC12733</strain>
    </source>
</reference>
<name>A0A167GHP2_CALVF</name>
<keyword evidence="3" id="KW-1185">Reference proteome</keyword>
<protein>
    <submittedName>
        <fullName evidence="2">Uncharacterized protein</fullName>
    </submittedName>
</protein>
<organism evidence="2 3">
    <name type="scientific">Calocera viscosa (strain TUFC12733)</name>
    <dbReference type="NCBI Taxonomy" id="1330018"/>
    <lineage>
        <taxon>Eukaryota</taxon>
        <taxon>Fungi</taxon>
        <taxon>Dikarya</taxon>
        <taxon>Basidiomycota</taxon>
        <taxon>Agaricomycotina</taxon>
        <taxon>Dacrymycetes</taxon>
        <taxon>Dacrymycetales</taxon>
        <taxon>Dacrymycetaceae</taxon>
        <taxon>Calocera</taxon>
    </lineage>
</organism>
<sequence length="121" mass="12997">DDSTPADVPPTYKCWEDIPPVYATLRIPQQFANGFCSHGGGLPPRSPSHSGLSSRPTSTPPSPTPIRVSKRKPLHERFNISPEAMDAAARDGAHKQVQKEMDAIGMGWAGPLARDVIPTTA</sequence>
<feature type="non-terminal residue" evidence="2">
    <location>
        <position position="1"/>
    </location>
</feature>
<proteinExistence type="predicted"/>
<evidence type="ECO:0000313" key="2">
    <source>
        <dbReference type="EMBL" id="KZO90567.1"/>
    </source>
</evidence>
<feature type="region of interest" description="Disordered" evidence="1">
    <location>
        <begin position="33"/>
        <end position="75"/>
    </location>
</feature>
<gene>
    <name evidence="2" type="ORF">CALVIDRAFT_568989</name>
</gene>
<dbReference type="AlphaFoldDB" id="A0A167GHP2"/>
<evidence type="ECO:0000313" key="3">
    <source>
        <dbReference type="Proteomes" id="UP000076738"/>
    </source>
</evidence>
<evidence type="ECO:0000256" key="1">
    <source>
        <dbReference type="SAM" id="MobiDB-lite"/>
    </source>
</evidence>
<dbReference type="Proteomes" id="UP000076738">
    <property type="component" value="Unassembled WGS sequence"/>
</dbReference>
<accession>A0A167GHP2</accession>
<dbReference type="OrthoDB" id="10547023at2759"/>